<reference evidence="2" key="1">
    <citation type="submission" date="2022-10" db="UniProtKB">
        <authorList>
            <consortium name="WormBaseParasite"/>
        </authorList>
    </citation>
    <scope>IDENTIFICATION</scope>
</reference>
<dbReference type="WBParaSite" id="TCONS_00005509.p1">
    <property type="protein sequence ID" value="TCONS_00005509.p1"/>
    <property type="gene ID" value="XLOC_003791"/>
</dbReference>
<accession>A0A913HKC5</accession>
<keyword evidence="1" id="KW-1185">Reference proteome</keyword>
<protein>
    <submittedName>
        <fullName evidence="3">DUSP domain-containing protein</fullName>
    </submittedName>
    <submittedName>
        <fullName evidence="2">HTH_48 domain-containing protein</fullName>
    </submittedName>
</protein>
<name>A0A913HKC5_STRER</name>
<sequence length="447" mass="50794">MSLTLKFGDINPLALTLPIDMPSPVVSLPCSGIKTQMSEMDLNAISKIIDNECLSEELIHKCGLLPLLNSSKLTPKSEIVDIFNKTNNKDVRSPATKLIKHKFWGVCKDLQFNPLKPECEGSVTTKFVRSKKFTDTKLAKYRCTKCYKEISQKKHLPNVTMEDIENSCNVISSTRASSVSSSGSSSSTPPSIFARELVFLIWAFSEKISIKLVKQIAYFMFPNMTKHTIVSWFEFMRTKIKIAHEKSQKIGGAGQFVQLKVIPFYLIESDNEEVLNVLSDSFLPTIENLTVLKDLGVYKEHGAVVILYHKATNDLRYRYLPNSKSKECLFNLLRTEVVPKTILSAKLDQYFEDETLAMDDEESFIFYNNKNFDASFDNEIEENVSSLHKQMFDISIDLHEYGIADGERNDFVDASLITQAWFNNQSKLTNQKCFTNLVNELKLSVNT</sequence>
<proteinExistence type="predicted"/>
<evidence type="ECO:0000313" key="1">
    <source>
        <dbReference type="Proteomes" id="UP000035681"/>
    </source>
</evidence>
<dbReference type="WBParaSite" id="SSTP_0000362100.1">
    <property type="protein sequence ID" value="SSTP_0000362100.1"/>
    <property type="gene ID" value="SSTP_0000362100"/>
</dbReference>
<evidence type="ECO:0000313" key="2">
    <source>
        <dbReference type="WBParaSite" id="SSTP_0000362100.1"/>
    </source>
</evidence>
<organism evidence="2">
    <name type="scientific">Strongyloides stercoralis</name>
    <name type="common">Threadworm</name>
    <dbReference type="NCBI Taxonomy" id="6248"/>
    <lineage>
        <taxon>Eukaryota</taxon>
        <taxon>Metazoa</taxon>
        <taxon>Ecdysozoa</taxon>
        <taxon>Nematoda</taxon>
        <taxon>Chromadorea</taxon>
        <taxon>Rhabditida</taxon>
        <taxon>Tylenchina</taxon>
        <taxon>Panagrolaimomorpha</taxon>
        <taxon>Strongyloidoidea</taxon>
        <taxon>Strongyloididae</taxon>
        <taxon>Strongyloides</taxon>
    </lineage>
</organism>
<dbReference type="Proteomes" id="UP000035681">
    <property type="component" value="Unplaced"/>
</dbReference>
<dbReference type="AlphaFoldDB" id="A0A913HKC5"/>
<evidence type="ECO:0000313" key="3">
    <source>
        <dbReference type="WBParaSite" id="TCONS_00005509.p1"/>
    </source>
</evidence>